<dbReference type="Gene3D" id="1.10.10.10">
    <property type="entry name" value="Winged helix-like DNA-binding domain superfamily/Winged helix DNA-binding domain"/>
    <property type="match status" value="1"/>
</dbReference>
<gene>
    <name evidence="3" type="ORF">METZ01_LOCUS316120</name>
</gene>
<dbReference type="SUPFAM" id="SSF46767">
    <property type="entry name" value="Methylated DNA-protein cysteine methyltransferase, C-terminal domain"/>
    <property type="match status" value="1"/>
</dbReference>
<dbReference type="EMBL" id="UINC01101995">
    <property type="protein sequence ID" value="SVC63266.1"/>
    <property type="molecule type" value="Genomic_DNA"/>
</dbReference>
<proteinExistence type="predicted"/>
<dbReference type="NCBIfam" id="TIGR00589">
    <property type="entry name" value="ogt"/>
    <property type="match status" value="1"/>
</dbReference>
<dbReference type="InterPro" id="IPR036388">
    <property type="entry name" value="WH-like_DNA-bd_sf"/>
</dbReference>
<dbReference type="CDD" id="cd06445">
    <property type="entry name" value="ATase"/>
    <property type="match status" value="1"/>
</dbReference>
<protein>
    <recommendedName>
        <fullName evidence="2">Methylated-DNA-[protein]-cysteine S-methyltransferase DNA binding domain-containing protein</fullName>
    </recommendedName>
</protein>
<reference evidence="3" key="1">
    <citation type="submission" date="2018-05" db="EMBL/GenBank/DDBJ databases">
        <authorList>
            <person name="Lanie J.A."/>
            <person name="Ng W.-L."/>
            <person name="Kazmierczak K.M."/>
            <person name="Andrzejewski T.M."/>
            <person name="Davidsen T.M."/>
            <person name="Wayne K.J."/>
            <person name="Tettelin H."/>
            <person name="Glass J.I."/>
            <person name="Rusch D."/>
            <person name="Podicherti R."/>
            <person name="Tsui H.-C.T."/>
            <person name="Winkler M.E."/>
        </authorList>
    </citation>
    <scope>NUCLEOTIDE SEQUENCE</scope>
</reference>
<evidence type="ECO:0000259" key="2">
    <source>
        <dbReference type="Pfam" id="PF01035"/>
    </source>
</evidence>
<evidence type="ECO:0000256" key="1">
    <source>
        <dbReference type="ARBA" id="ARBA00022763"/>
    </source>
</evidence>
<evidence type="ECO:0000313" key="3">
    <source>
        <dbReference type="EMBL" id="SVC63266.1"/>
    </source>
</evidence>
<accession>A0A382NQ99</accession>
<dbReference type="PANTHER" id="PTHR42942">
    <property type="entry name" value="6-O-METHYLGUANINE DNA METHYLTRANSFERASE"/>
    <property type="match status" value="1"/>
</dbReference>
<sequence length="126" mass="13933">MGTDGRYRRIWNQVSIIPPGKVASYGQIAQLAGIPRGARMVGRALGRAPAELKLPWHRVLNAQGRIALPAGSRGYRRQQERLQQEGIEVTSGRVDLSRFEWRPTLDELVWGPRMLGASDPSSDSGT</sequence>
<organism evidence="3">
    <name type="scientific">marine metagenome</name>
    <dbReference type="NCBI Taxonomy" id="408172"/>
    <lineage>
        <taxon>unclassified sequences</taxon>
        <taxon>metagenomes</taxon>
        <taxon>ecological metagenomes</taxon>
    </lineage>
</organism>
<dbReference type="GO" id="GO:0006281">
    <property type="term" value="P:DNA repair"/>
    <property type="evidence" value="ECO:0007669"/>
    <property type="project" value="InterPro"/>
</dbReference>
<dbReference type="InterPro" id="IPR014048">
    <property type="entry name" value="MethylDNA_cys_MeTrfase_DNA-bd"/>
</dbReference>
<keyword evidence="1" id="KW-0227">DNA damage</keyword>
<dbReference type="InterPro" id="IPR036217">
    <property type="entry name" value="MethylDNA_cys_MeTrfase_DNAb"/>
</dbReference>
<feature type="domain" description="Methylated-DNA-[protein]-cysteine S-methyltransferase DNA binding" evidence="2">
    <location>
        <begin position="7"/>
        <end position="87"/>
    </location>
</feature>
<dbReference type="InterPro" id="IPR052520">
    <property type="entry name" value="ATL_DNA_repair"/>
</dbReference>
<dbReference type="AlphaFoldDB" id="A0A382NQ99"/>
<dbReference type="Pfam" id="PF01035">
    <property type="entry name" value="DNA_binding_1"/>
    <property type="match status" value="1"/>
</dbReference>
<name>A0A382NQ99_9ZZZZ</name>
<dbReference type="PANTHER" id="PTHR42942:SF1">
    <property type="entry name" value="ALKYLTRANSFERASE-LIKE PROTEIN 1"/>
    <property type="match status" value="1"/>
</dbReference>
<dbReference type="GO" id="GO:0003824">
    <property type="term" value="F:catalytic activity"/>
    <property type="evidence" value="ECO:0007669"/>
    <property type="project" value="InterPro"/>
</dbReference>